<reference evidence="24 25" key="7">
    <citation type="journal article" date="2019" name="Appl. Environ. Microbiol.">
        <title>Clinically Unreported Salmonellosis Outbreak Detected via Comparative Genomic Analysis of Municipal Wastewater Salmonella Isolates.</title>
        <authorList>
            <person name="Diemert S."/>
            <person name="Yan T."/>
        </authorList>
    </citation>
    <scope>NUCLEOTIDE SEQUENCE [LARGE SCALE GENOMIC DNA]</scope>
    <source>
        <strain evidence="24 25">HIY0183</strain>
    </source>
</reference>
<dbReference type="EMBL" id="AAKMPV010000068">
    <property type="protein sequence ID" value="ECT3926884.1"/>
    <property type="molecule type" value="Genomic_DNA"/>
</dbReference>
<sequence length="151" mass="16156">MKRNNKSAIALIALSLLALSSGAAFAGHHWGNNDGMWQQGGNPLTTEQQATAQKIYDDYYTQTSALRQQLISKRYEYNALLTASSPDTAKINAVAKEMESLGQKLDEQRVKRDVAMAQAGIPRGAGMGYGGCGGYGGGYHRGGGHMGMGNW</sequence>
<evidence type="ECO:0000313" key="20">
    <source>
        <dbReference type="EMBL" id="ECV0506522.1"/>
    </source>
</evidence>
<evidence type="ECO:0000313" key="23">
    <source>
        <dbReference type="EMBL" id="HAE8375860.1"/>
    </source>
</evidence>
<evidence type="ECO:0000313" key="12">
    <source>
        <dbReference type="EMBL" id="ECS2828837.1"/>
    </source>
</evidence>
<dbReference type="EMBL" id="AAHLLN010000025">
    <property type="protein sequence ID" value="EBX5018037.1"/>
    <property type="molecule type" value="Genomic_DNA"/>
</dbReference>
<evidence type="ECO:0000313" key="25">
    <source>
        <dbReference type="Proteomes" id="UP000319232"/>
    </source>
</evidence>
<evidence type="ECO:0000313" key="15">
    <source>
        <dbReference type="EMBL" id="ECT3926884.1"/>
    </source>
</evidence>
<dbReference type="AlphaFoldDB" id="A0A2T8LUT5"/>
<evidence type="ECO:0000313" key="7">
    <source>
        <dbReference type="EMBL" id="EBZ0401364.1"/>
    </source>
</evidence>
<dbReference type="EMBL" id="AAHVYN010000024">
    <property type="protein sequence ID" value="ECA9357927.1"/>
    <property type="molecule type" value="Genomic_DNA"/>
</dbReference>
<dbReference type="EMBL" id="AAHZBB010000032">
    <property type="protein sequence ID" value="ECB8977078.1"/>
    <property type="molecule type" value="Genomic_DNA"/>
</dbReference>
<dbReference type="EMBL" id="AAHPVZ010000092">
    <property type="protein sequence ID" value="EBZ0401364.1"/>
    <property type="molecule type" value="Genomic_DNA"/>
</dbReference>
<keyword evidence="2" id="KW-0732">Signal</keyword>
<dbReference type="EMBL" id="DAAGON010000013">
    <property type="protein sequence ID" value="HAB3943765.1"/>
    <property type="molecule type" value="Genomic_DNA"/>
</dbReference>
<gene>
    <name evidence="5" type="primary">zraP</name>
    <name evidence="12" type="ORF">A2O73_22485</name>
    <name evidence="11" type="ORF">AZF31_23240</name>
    <name evidence="18" type="ORF">BEU90_23620</name>
    <name evidence="13" type="ORF">BUM38_23530</name>
    <name evidence="20" type="ORF">D3F51_22480</name>
    <name evidence="19" type="ORF">D3T63_23525</name>
    <name evidence="15" type="ORF">D4T67_23570</name>
    <name evidence="7" type="ORF">D6A11_19925</name>
    <name evidence="16" type="ORF">DNB52_23395</name>
    <name evidence="6" type="ORF">DSF50_22545</name>
    <name evidence="14" type="ORF">DUZ69_23060</name>
    <name evidence="8" type="ORF">EL818_22220</name>
    <name evidence="9" type="ORF">ET894_23365</name>
    <name evidence="17" type="ORF">EVA07_22820</name>
    <name evidence="10" type="ORF">FAC46_22895</name>
    <name evidence="3" type="ORF">FFW56_22245</name>
    <name evidence="24" type="ORF">FG704_023450</name>
    <name evidence="22" type="ORF">G4D51_004606</name>
    <name evidence="21" type="ORF">GB592_22185</name>
    <name evidence="23" type="ORF">GNC26_004508</name>
    <name evidence="5" type="ORF">OB37_23480</name>
    <name evidence="4" type="ORF">SQ33_23015</name>
</gene>
<dbReference type="EMBL" id="AAHUUN010000033">
    <property type="protein sequence ID" value="ECA5741848.1"/>
    <property type="molecule type" value="Genomic_DNA"/>
</dbReference>
<evidence type="ECO:0000313" key="19">
    <source>
        <dbReference type="EMBL" id="ECV0341451.1"/>
    </source>
</evidence>
<keyword evidence="2" id="KW-0862">Zinc</keyword>
<dbReference type="EMBL" id="AAKQAO010000036">
    <property type="protein sequence ID" value="ECU4737785.1"/>
    <property type="molecule type" value="Genomic_DNA"/>
</dbReference>
<evidence type="ECO:0000313" key="18">
    <source>
        <dbReference type="EMBL" id="ECU7857523.1"/>
    </source>
</evidence>
<evidence type="ECO:0000313" key="11">
    <source>
        <dbReference type="EMBL" id="ECS2640216.1"/>
    </source>
</evidence>
<dbReference type="EMBL" id="VCUW02000027">
    <property type="protein sequence ID" value="TRG42506.1"/>
    <property type="molecule type" value="Genomic_DNA"/>
</dbReference>
<evidence type="ECO:0000313" key="16">
    <source>
        <dbReference type="EMBL" id="ECU1189699.1"/>
    </source>
</evidence>
<reference evidence="18" key="4">
    <citation type="submission" date="2018-07" db="EMBL/GenBank/DDBJ databases">
        <authorList>
            <consortium name="Veterinary Laboratory Investigation and Response Network"/>
        </authorList>
    </citation>
    <scope>NUCLEOTIDE SEQUENCE</scope>
    <source>
        <strain evidence="18">V-CLASP-D-45</strain>
    </source>
</reference>
<dbReference type="InterPro" id="IPR025961">
    <property type="entry name" value="Metal_resist"/>
</dbReference>
<evidence type="ECO:0000313" key="21">
    <source>
        <dbReference type="EMBL" id="HAB3943765.1"/>
    </source>
</evidence>
<evidence type="ECO:0000313" key="22">
    <source>
        <dbReference type="EMBL" id="HAE4850969.1"/>
    </source>
</evidence>
<dbReference type="Proteomes" id="UP000319232">
    <property type="component" value="Unassembled WGS sequence"/>
</dbReference>
<evidence type="ECO:0000313" key="17">
    <source>
        <dbReference type="EMBL" id="ECU4737785.1"/>
    </source>
</evidence>
<comment type="function">
    <text evidence="2">Part of the Zra signaling pathway, an envelope stress response (ESR) system composed of the periplasmic accessory protein ZraP, the histidine kinase ZraS and the transcriptional regulator ZraR. The ZraPSR system contributes to antibiotic resistance and is important for membrane integrity in the presence of membrane-targeting biocides. ZraP acts as a modulator which has both a regulatory and a chaperone function. The zinc-bound form of ZraP modulates the response of the ZraPSR system by inhibiting the expression of the zra genes, probably by interacting with ZraS.</text>
</comment>
<dbReference type="GO" id="GO:0042597">
    <property type="term" value="C:periplasmic space"/>
    <property type="evidence" value="ECO:0007669"/>
    <property type="project" value="UniProtKB-SubCell"/>
</dbReference>
<protein>
    <recommendedName>
        <fullName evidence="2">Zinc resistance-associated protein</fullName>
    </recommendedName>
</protein>
<dbReference type="EMBL" id="DAATFV010000032">
    <property type="protein sequence ID" value="HAE8375860.1"/>
    <property type="molecule type" value="Genomic_DNA"/>
</dbReference>
<dbReference type="Gene3D" id="1.20.120.1490">
    <property type="match status" value="1"/>
</dbReference>
<comment type="subcellular location">
    <subcellularLocation>
        <location evidence="2">Periplasm</location>
    </subcellularLocation>
</comment>
<dbReference type="EMBL" id="AAKJCB010000025">
    <property type="protein sequence ID" value="ECS2828837.1"/>
    <property type="molecule type" value="Genomic_DNA"/>
</dbReference>
<evidence type="ECO:0000313" key="10">
    <source>
        <dbReference type="EMBL" id="ECB8977078.1"/>
    </source>
</evidence>
<evidence type="ECO:0000313" key="5">
    <source>
        <dbReference type="EMBL" id="EBV6103418.1"/>
    </source>
</evidence>
<evidence type="ECO:0000313" key="9">
    <source>
        <dbReference type="EMBL" id="ECA9357927.1"/>
    </source>
</evidence>
<dbReference type="NCBIfam" id="NF008584">
    <property type="entry name" value="PRK11546.1"/>
    <property type="match status" value="1"/>
</dbReference>
<name>A0A2T8LUT5_SALAN</name>
<reference evidence="21" key="1">
    <citation type="journal article" date="2018" name="Genome Biol.">
        <title>SKESA: strategic k-mer extension for scrupulous assemblies.</title>
        <authorList>
            <person name="Souvorov A."/>
            <person name="Agarwala R."/>
            <person name="Lipman D.J."/>
        </authorList>
    </citation>
    <scope>NUCLEOTIDE SEQUENCE</scope>
    <source>
        <strain evidence="23">CDC B1487</strain>
        <strain evidence="22">M131</strain>
        <strain evidence="21">Salmonella enterica</strain>
    </source>
</reference>
<proteinExistence type="inferred from homology"/>
<dbReference type="EMBL" id="DAASBR010000043">
    <property type="protein sequence ID" value="HAE4850969.1"/>
    <property type="molecule type" value="Genomic_DNA"/>
</dbReference>
<evidence type="ECO:0000313" key="3">
    <source>
        <dbReference type="EMBL" id="EBL4825374.1"/>
    </source>
</evidence>
<dbReference type="EMBL" id="AAKOYA010000061">
    <property type="protein sequence ID" value="ECU1189699.1"/>
    <property type="molecule type" value="Genomic_DNA"/>
</dbReference>
<evidence type="ECO:0000313" key="14">
    <source>
        <dbReference type="EMBL" id="ECT1480040.1"/>
    </source>
</evidence>
<dbReference type="EMBL" id="AAKKDH010000025">
    <property type="protein sequence ID" value="ECS6137903.1"/>
    <property type="molecule type" value="Genomic_DNA"/>
</dbReference>
<reference evidence="9" key="8">
    <citation type="submission" date="2019-01" db="EMBL/GenBank/DDBJ databases">
        <authorList>
            <person name="Ashton P.M."/>
            <person name="Dallman T."/>
            <person name="Nair S."/>
            <person name="De Pinna E."/>
            <person name="Peters T."/>
            <person name="Grant K."/>
        </authorList>
    </citation>
    <scope>NUCLEOTIDE SEQUENCE</scope>
    <source>
        <strain evidence="6">373208</strain>
        <strain evidence="8">579117</strain>
        <strain evidence="9">623198</strain>
    </source>
</reference>
<dbReference type="EMBL" id="AAKLVW010000079">
    <property type="protein sequence ID" value="ECT1480040.1"/>
    <property type="molecule type" value="Genomic_DNA"/>
</dbReference>
<dbReference type="EMBL" id="AAKSYA010000058">
    <property type="protein sequence ID" value="ECV0341451.1"/>
    <property type="molecule type" value="Genomic_DNA"/>
</dbReference>
<reference evidence="5" key="3">
    <citation type="submission" date="2018-07" db="EMBL/GenBank/DDBJ databases">
        <authorList>
            <consortium name="GenomeTrakr network: Whole genome sequencing for foodborne pathogen traceback"/>
        </authorList>
    </citation>
    <scope>NUCLEOTIDE SEQUENCE</scope>
    <source>
        <strain evidence="5">AZ-TG74568</strain>
        <strain evidence="4">AZ-TG74784</strain>
        <strain evidence="16">FSIS11808940</strain>
        <strain evidence="10">FSIS11919908</strain>
        <strain evidence="13">FSIS1609251</strain>
        <strain evidence="19">FSIS21822075</strain>
        <strain evidence="17">HIY0183</strain>
    </source>
</reference>
<dbReference type="EMBL" id="AAKJAJ010000028">
    <property type="protein sequence ID" value="ECS2640216.1"/>
    <property type="molecule type" value="Genomic_DNA"/>
</dbReference>
<dbReference type="RefSeq" id="WP_023243132.1">
    <property type="nucleotide sequence ID" value="NZ_CALPAM010000002.1"/>
</dbReference>
<evidence type="ECO:0000313" key="24">
    <source>
        <dbReference type="EMBL" id="TRG42506.1"/>
    </source>
</evidence>
<reference evidence="11" key="2">
    <citation type="submission" date="2018-07" db="EMBL/GenBank/DDBJ databases">
        <authorList>
            <consortium name="NARMS: The National Antimicrobial Resistance Monitoring System"/>
        </authorList>
    </citation>
    <scope>NUCLEOTIDE SEQUENCE</scope>
    <source>
        <strain evidence="14">FSIS11811949</strain>
        <strain evidence="20">FSIS11813686</strain>
        <strain evidence="7">FSIS11813694</strain>
        <strain evidence="15">FSIS11813894</strain>
        <strain evidence="3">FSIS11921149</strain>
        <strain evidence="11">FSIS1605746</strain>
    </source>
</reference>
<dbReference type="EMBL" id="AAFZFQ010000038">
    <property type="protein sequence ID" value="EBL4825374.1"/>
    <property type="molecule type" value="Genomic_DNA"/>
</dbReference>
<dbReference type="EMBL" id="AAKRBH010000018">
    <property type="protein sequence ID" value="ECU7857523.1"/>
    <property type="molecule type" value="Genomic_DNA"/>
</dbReference>
<evidence type="ECO:0000313" key="13">
    <source>
        <dbReference type="EMBL" id="ECS6137903.1"/>
    </source>
</evidence>
<feature type="signal peptide" evidence="2">
    <location>
        <begin position="1"/>
        <end position="26"/>
    </location>
</feature>
<dbReference type="EMBL" id="AAHFSU010000018">
    <property type="protein sequence ID" value="EBV5960986.1"/>
    <property type="molecule type" value="Genomic_DNA"/>
</dbReference>
<comment type="similarity">
    <text evidence="1 2">Belongs to the ZraP family.</text>
</comment>
<evidence type="ECO:0000313" key="6">
    <source>
        <dbReference type="EMBL" id="EBX5018037.1"/>
    </source>
</evidence>
<dbReference type="EMBL" id="AAHFTY010000020">
    <property type="protein sequence ID" value="EBV6103418.1"/>
    <property type="molecule type" value="Genomic_DNA"/>
</dbReference>
<feature type="chain" id="PRO_5035331230" description="Zinc resistance-associated protein" evidence="2">
    <location>
        <begin position="27"/>
        <end position="151"/>
    </location>
</feature>
<accession>A0A2T8LUT5</accession>
<evidence type="ECO:0000256" key="2">
    <source>
        <dbReference type="RuleBase" id="RU366051"/>
    </source>
</evidence>
<reference evidence="12" key="5">
    <citation type="submission" date="2018-07" db="EMBL/GenBank/DDBJ databases">
        <authorList>
            <consortium name="PulseNet: The National Subtyping Network for Foodborne Disease Surveillance"/>
            <person name="Tarr C.L."/>
            <person name="Trees E."/>
            <person name="Katz L.S."/>
            <person name="Carleton-Romer H.A."/>
            <person name="Stroika S."/>
            <person name="Kucerova Z."/>
            <person name="Roache K.F."/>
            <person name="Sabol A.L."/>
            <person name="Besser J."/>
            <person name="Gerner-Smidt P."/>
        </authorList>
    </citation>
    <scope>NUCLEOTIDE SEQUENCE</scope>
    <source>
        <strain evidence="12">PNUSAS001766</strain>
    </source>
</reference>
<dbReference type="EMBL" id="AAKSWZ010000062">
    <property type="protein sequence ID" value="ECV0506522.1"/>
    <property type="molecule type" value="Genomic_DNA"/>
</dbReference>
<reference evidence="22" key="6">
    <citation type="submission" date="2018-07" db="EMBL/GenBank/DDBJ databases">
        <authorList>
            <consortium name="NCBI Pathogen Detection Project"/>
        </authorList>
    </citation>
    <scope>NUCLEOTIDE SEQUENCE</scope>
    <source>
        <strain evidence="23">CDC B1487</strain>
        <strain evidence="22">M131</strain>
        <strain evidence="21">Salmonella enterica</strain>
    </source>
</reference>
<evidence type="ECO:0000313" key="4">
    <source>
        <dbReference type="EMBL" id="EBV5960986.1"/>
    </source>
</evidence>
<organism evidence="5">
    <name type="scientific">Salmonella anatum</name>
    <dbReference type="NCBI Taxonomy" id="58712"/>
    <lineage>
        <taxon>Bacteria</taxon>
        <taxon>Pseudomonadati</taxon>
        <taxon>Pseudomonadota</taxon>
        <taxon>Gammaproteobacteria</taxon>
        <taxon>Enterobacterales</taxon>
        <taxon>Enterobacteriaceae</taxon>
        <taxon>Salmonella</taxon>
    </lineage>
</organism>
<dbReference type="Pfam" id="PF13801">
    <property type="entry name" value="Metal_resist"/>
    <property type="match status" value="1"/>
</dbReference>
<keyword evidence="2" id="KW-0574">Periplasm</keyword>
<comment type="caution">
    <text evidence="5">The sequence shown here is derived from an EMBL/GenBank/DDBJ whole genome shotgun (WGS) entry which is preliminary data.</text>
</comment>
<evidence type="ECO:0000256" key="1">
    <source>
        <dbReference type="ARBA" id="ARBA00044945"/>
    </source>
</evidence>
<evidence type="ECO:0000313" key="8">
    <source>
        <dbReference type="EMBL" id="ECA5741848.1"/>
    </source>
</evidence>